<proteinExistence type="predicted"/>
<sequence>MIVYKCYDPPTSGTTAGGFFMDGTGDYQSLPMVTSAINHTSHHPQYPYHHQHYHQQQHQQQQQQHHYQYTPYPNGPPPSYDTVVAQDELLASASHHKRTYPPLLDETQAGSSSHSCSDHELHDCDKQSSVVCNGATPLLPKTLHGRRSPRNCDVSASNVRTYSDDPADEPDWSDEEHRPSCNCPTLTSGSISGPVPPIYCRNCGYFVERRSSGYLSSTAPTWQQLSTSHRHHHRPNPNELTRNETLLVDYETTANDYDNDVNRNNVIDDEGTTVHILTTTPVDIDTRTTMQMIASAPSSPTGRFDTMNNNNNNNNTSASNETKSGNSLVASNLSTMPQSLAGAVATAAVEEQHQQQSQTAPLTGTSSATAENSENNNIIIDCSSVNHRDASTDGIIHQCPNTSNQCCNQLDSYLQDLEGSAGGEASVSQDGDTNGNTDSAAPREAGTGTGAEERLLPTGPSPGIRSLLNDNGLVRLDMSQIIDNTGLPTYEAALKLESSGYV</sequence>
<protein>
    <submittedName>
        <fullName evidence="2">Uncharacterized protein</fullName>
    </submittedName>
</protein>
<accession>A0A182JQ09</accession>
<feature type="region of interest" description="Disordered" evidence="1">
    <location>
        <begin position="295"/>
        <end position="329"/>
    </location>
</feature>
<name>A0A182JQ09_9DIPT</name>
<feature type="region of interest" description="Disordered" evidence="1">
    <location>
        <begin position="97"/>
        <end position="120"/>
    </location>
</feature>
<feature type="compositionally biased region" description="Polar residues" evidence="1">
    <location>
        <begin position="316"/>
        <end position="329"/>
    </location>
</feature>
<organism evidence="2 3">
    <name type="scientific">Anopheles christyi</name>
    <dbReference type="NCBI Taxonomy" id="43041"/>
    <lineage>
        <taxon>Eukaryota</taxon>
        <taxon>Metazoa</taxon>
        <taxon>Ecdysozoa</taxon>
        <taxon>Arthropoda</taxon>
        <taxon>Hexapoda</taxon>
        <taxon>Insecta</taxon>
        <taxon>Pterygota</taxon>
        <taxon>Neoptera</taxon>
        <taxon>Endopterygota</taxon>
        <taxon>Diptera</taxon>
        <taxon>Nematocera</taxon>
        <taxon>Culicoidea</taxon>
        <taxon>Culicidae</taxon>
        <taxon>Anophelinae</taxon>
        <taxon>Anopheles</taxon>
    </lineage>
</organism>
<reference evidence="3" key="1">
    <citation type="submission" date="2013-03" db="EMBL/GenBank/DDBJ databases">
        <title>The Genome Sequence of Anopheles christyi ACHKN1017.</title>
        <authorList>
            <consortium name="The Broad Institute Genomics Platform"/>
            <person name="Neafsey D.E."/>
            <person name="Besansky N."/>
            <person name="Walker B."/>
            <person name="Young S.K."/>
            <person name="Zeng Q."/>
            <person name="Gargeya S."/>
            <person name="Fitzgerald M."/>
            <person name="Haas B."/>
            <person name="Abouelleil A."/>
            <person name="Allen A.W."/>
            <person name="Alvarado L."/>
            <person name="Arachchi H.M."/>
            <person name="Berlin A.M."/>
            <person name="Chapman S.B."/>
            <person name="Gainer-Dewar J."/>
            <person name="Goldberg J."/>
            <person name="Griggs A."/>
            <person name="Gujja S."/>
            <person name="Hansen M."/>
            <person name="Howarth C."/>
            <person name="Imamovic A."/>
            <person name="Ireland A."/>
            <person name="Larimer J."/>
            <person name="McCowan C."/>
            <person name="Murphy C."/>
            <person name="Pearson M."/>
            <person name="Poon T.W."/>
            <person name="Priest M."/>
            <person name="Roberts A."/>
            <person name="Saif S."/>
            <person name="Shea T."/>
            <person name="Sisk P."/>
            <person name="Sykes S."/>
            <person name="Wortman J."/>
            <person name="Nusbaum C."/>
            <person name="Birren B."/>
        </authorList>
    </citation>
    <scope>NUCLEOTIDE SEQUENCE [LARGE SCALE GENOMIC DNA]</scope>
    <source>
        <strain evidence="3">ACHKN1017</strain>
    </source>
</reference>
<feature type="region of interest" description="Disordered" evidence="1">
    <location>
        <begin position="39"/>
        <end position="81"/>
    </location>
</feature>
<feature type="compositionally biased region" description="Acidic residues" evidence="1">
    <location>
        <begin position="165"/>
        <end position="174"/>
    </location>
</feature>
<keyword evidence="3" id="KW-1185">Reference proteome</keyword>
<feature type="region of interest" description="Disordered" evidence="1">
    <location>
        <begin position="344"/>
        <end position="372"/>
    </location>
</feature>
<dbReference type="Proteomes" id="UP000075881">
    <property type="component" value="Unassembled WGS sequence"/>
</dbReference>
<feature type="compositionally biased region" description="Polar residues" evidence="1">
    <location>
        <begin position="354"/>
        <end position="364"/>
    </location>
</feature>
<evidence type="ECO:0000256" key="1">
    <source>
        <dbReference type="SAM" id="MobiDB-lite"/>
    </source>
</evidence>
<dbReference type="VEuPathDB" id="VectorBase:ACHR000593"/>
<feature type="compositionally biased region" description="Polar residues" evidence="1">
    <location>
        <begin position="426"/>
        <end position="439"/>
    </location>
</feature>
<reference evidence="2" key="2">
    <citation type="submission" date="2020-05" db="UniProtKB">
        <authorList>
            <consortium name="EnsemblMetazoa"/>
        </authorList>
    </citation>
    <scope>IDENTIFICATION</scope>
    <source>
        <strain evidence="2">ACHKN1017</strain>
    </source>
</reference>
<evidence type="ECO:0000313" key="3">
    <source>
        <dbReference type="Proteomes" id="UP000075881"/>
    </source>
</evidence>
<feature type="compositionally biased region" description="Low complexity" evidence="1">
    <location>
        <begin position="56"/>
        <end position="69"/>
    </location>
</feature>
<dbReference type="AlphaFoldDB" id="A0A182JQ09"/>
<dbReference type="EnsemblMetazoa" id="ACHR000593-RA">
    <property type="protein sequence ID" value="ACHR000593-PA"/>
    <property type="gene ID" value="ACHR000593"/>
</dbReference>
<feature type="region of interest" description="Disordered" evidence="1">
    <location>
        <begin position="419"/>
        <end position="464"/>
    </location>
</feature>
<evidence type="ECO:0000313" key="2">
    <source>
        <dbReference type="EnsemblMetazoa" id="ACHR000593-PA"/>
    </source>
</evidence>
<feature type="region of interest" description="Disordered" evidence="1">
    <location>
        <begin position="140"/>
        <end position="177"/>
    </location>
</feature>